<evidence type="ECO:0000313" key="1">
    <source>
        <dbReference type="EMBL" id="MPC96328.1"/>
    </source>
</evidence>
<keyword evidence="2" id="KW-1185">Reference proteome</keyword>
<organism evidence="1 2">
    <name type="scientific">Portunus trituberculatus</name>
    <name type="common">Swimming crab</name>
    <name type="synonym">Neptunus trituberculatus</name>
    <dbReference type="NCBI Taxonomy" id="210409"/>
    <lineage>
        <taxon>Eukaryota</taxon>
        <taxon>Metazoa</taxon>
        <taxon>Ecdysozoa</taxon>
        <taxon>Arthropoda</taxon>
        <taxon>Crustacea</taxon>
        <taxon>Multicrustacea</taxon>
        <taxon>Malacostraca</taxon>
        <taxon>Eumalacostraca</taxon>
        <taxon>Eucarida</taxon>
        <taxon>Decapoda</taxon>
        <taxon>Pleocyemata</taxon>
        <taxon>Brachyura</taxon>
        <taxon>Eubrachyura</taxon>
        <taxon>Portunoidea</taxon>
        <taxon>Portunidae</taxon>
        <taxon>Portuninae</taxon>
        <taxon>Portunus</taxon>
    </lineage>
</organism>
<dbReference type="EMBL" id="VSRR010105554">
    <property type="protein sequence ID" value="MPC96328.1"/>
    <property type="molecule type" value="Genomic_DNA"/>
</dbReference>
<dbReference type="Proteomes" id="UP000324222">
    <property type="component" value="Unassembled WGS sequence"/>
</dbReference>
<name>A0A5B7JTA1_PORTR</name>
<comment type="caution">
    <text evidence="1">The sequence shown here is derived from an EMBL/GenBank/DDBJ whole genome shotgun (WGS) entry which is preliminary data.</text>
</comment>
<protein>
    <submittedName>
        <fullName evidence="1">Uncharacterized protein</fullName>
    </submittedName>
</protein>
<proteinExistence type="predicted"/>
<gene>
    <name evidence="1" type="ORF">E2C01_091581</name>
</gene>
<sequence length="89" mass="10551">MQCEPVNRVKIESFQLHSIRCRKYFLHTLSCFSVQDLDVIFSTPMESYIRRPASGCRRCSKAFWYTYPGRRVALCSPFHALVVMRHFLM</sequence>
<accession>A0A5B7JTA1</accession>
<dbReference type="AlphaFoldDB" id="A0A5B7JTA1"/>
<reference evidence="1 2" key="1">
    <citation type="submission" date="2019-05" db="EMBL/GenBank/DDBJ databases">
        <title>Another draft genome of Portunus trituberculatus and its Hox gene families provides insights of decapod evolution.</title>
        <authorList>
            <person name="Jeong J.-H."/>
            <person name="Song I."/>
            <person name="Kim S."/>
            <person name="Choi T."/>
            <person name="Kim D."/>
            <person name="Ryu S."/>
            <person name="Kim W."/>
        </authorList>
    </citation>
    <scope>NUCLEOTIDE SEQUENCE [LARGE SCALE GENOMIC DNA]</scope>
    <source>
        <tissue evidence="1">Muscle</tissue>
    </source>
</reference>
<evidence type="ECO:0000313" key="2">
    <source>
        <dbReference type="Proteomes" id="UP000324222"/>
    </source>
</evidence>